<feature type="non-terminal residue" evidence="1">
    <location>
        <position position="120"/>
    </location>
</feature>
<dbReference type="SUPFAM" id="SSF49299">
    <property type="entry name" value="PKD domain"/>
    <property type="match status" value="1"/>
</dbReference>
<accession>T1AWD1</accession>
<reference evidence="1" key="2">
    <citation type="journal article" date="2014" name="ISME J.">
        <title>Microbial stratification in low pH oxic and suboxic macroscopic growths along an acid mine drainage.</title>
        <authorList>
            <person name="Mendez-Garcia C."/>
            <person name="Mesa V."/>
            <person name="Sprenger R.R."/>
            <person name="Richter M."/>
            <person name="Diez M.S."/>
            <person name="Solano J."/>
            <person name="Bargiela R."/>
            <person name="Golyshina O.V."/>
            <person name="Manteca A."/>
            <person name="Ramos J.L."/>
            <person name="Gallego J.R."/>
            <person name="Llorente I."/>
            <person name="Martins Dos Santos V.A."/>
            <person name="Jensen O.N."/>
            <person name="Pelaez A.I."/>
            <person name="Sanchez J."/>
            <person name="Ferrer M."/>
        </authorList>
    </citation>
    <scope>NUCLEOTIDE SEQUENCE</scope>
</reference>
<reference evidence="1" key="1">
    <citation type="submission" date="2013-08" db="EMBL/GenBank/DDBJ databases">
        <authorList>
            <person name="Mendez C."/>
            <person name="Richter M."/>
            <person name="Ferrer M."/>
            <person name="Sanchez J."/>
        </authorList>
    </citation>
    <scope>NUCLEOTIDE SEQUENCE</scope>
</reference>
<dbReference type="AlphaFoldDB" id="T1AWD1"/>
<dbReference type="Gene3D" id="2.60.40.10">
    <property type="entry name" value="Immunoglobulins"/>
    <property type="match status" value="1"/>
</dbReference>
<organism evidence="1">
    <name type="scientific">mine drainage metagenome</name>
    <dbReference type="NCBI Taxonomy" id="410659"/>
    <lineage>
        <taxon>unclassified sequences</taxon>
        <taxon>metagenomes</taxon>
        <taxon>ecological metagenomes</taxon>
    </lineage>
</organism>
<gene>
    <name evidence="1" type="ORF">B1B_13252</name>
</gene>
<comment type="caution">
    <text evidence="1">The sequence shown here is derived from an EMBL/GenBank/DDBJ whole genome shotgun (WGS) entry which is preliminary data.</text>
</comment>
<dbReference type="InterPro" id="IPR013783">
    <property type="entry name" value="Ig-like_fold"/>
</dbReference>
<feature type="non-terminal residue" evidence="1">
    <location>
        <position position="1"/>
    </location>
</feature>
<evidence type="ECO:0000313" key="1">
    <source>
        <dbReference type="EMBL" id="EQD45019.1"/>
    </source>
</evidence>
<protein>
    <recommendedName>
        <fullName evidence="2">PKD domain-containing protein</fullName>
    </recommendedName>
</protein>
<evidence type="ECO:0008006" key="2">
    <source>
        <dbReference type="Google" id="ProtNLM"/>
    </source>
</evidence>
<dbReference type="EMBL" id="AUZY01008720">
    <property type="protein sequence ID" value="EQD45019.1"/>
    <property type="molecule type" value="Genomic_DNA"/>
</dbReference>
<sequence length="120" mass="12520">SVASLNAEYHAAATGGYGAYTFTWTFPAGHQVSGAWANYTWDTAGPLAYQLYFADQGGFNETLSLTGYAHLWVSSTANVTRGPAPLTVTFSASVLGGSSYAFAWNFGNGQNAAGSTAQET</sequence>
<dbReference type="InterPro" id="IPR035986">
    <property type="entry name" value="PKD_dom_sf"/>
</dbReference>
<proteinExistence type="predicted"/>
<name>T1AWD1_9ZZZZ</name>